<dbReference type="AlphaFoldDB" id="Q3JIH6"/>
<organism evidence="2 3">
    <name type="scientific">Burkholderia pseudomallei (strain 1710b)</name>
    <dbReference type="NCBI Taxonomy" id="320372"/>
    <lineage>
        <taxon>Bacteria</taxon>
        <taxon>Pseudomonadati</taxon>
        <taxon>Pseudomonadota</taxon>
        <taxon>Betaproteobacteria</taxon>
        <taxon>Burkholderiales</taxon>
        <taxon>Burkholderiaceae</taxon>
        <taxon>Burkholderia</taxon>
        <taxon>pseudomallei group</taxon>
    </lineage>
</organism>
<feature type="region of interest" description="Disordered" evidence="1">
    <location>
        <begin position="16"/>
        <end position="52"/>
    </location>
</feature>
<accession>Q3JIH6</accession>
<evidence type="ECO:0000256" key="1">
    <source>
        <dbReference type="SAM" id="MobiDB-lite"/>
    </source>
</evidence>
<evidence type="ECO:0000313" key="3">
    <source>
        <dbReference type="Proteomes" id="UP000002700"/>
    </source>
</evidence>
<sequence length="685" mass="74373">MVGRLEFLRGGARARANGARSAGAARAKRRDPHAGEVVRADRDADRIPRGQAGRRQHAVDLFEARCAGRRVPHAGALRRARARYGQADAEERQRSVVLRSGEPGEHPHLAGPAPARPGRERRRRDRQSRARLSGGAQGRRGRDGRRPADAALLQAFIDGQRAGPHVPPDRDVARCVEQPAGEGEVLFGKRPAAQERVLSALYGRARRRASDRNGDHRRSRSELGHGDALFRLRVARHSGRMAAARLSAPLPGAMTRRAWAILMCAAAAAMPLRAAAAGDADAVNDATNAALDLADATPVAAPETARPWKFSVQDAVRWSDGRGAASSWRNQLSLEFQFAHALTPTLGVNFAMRFDRFDPLSSGAASHRDVTLVKEAYASWKPSALLALDAGRINERIGAAIGYNPTDFFKAGAVSLDVPPDPDSRHTNRLGSVAVRAQRVWDSGSIALMLSPRLASRSVPGDPFATSDLQRTNGVDRWMLVGSQRIAPAIQPQWVLYGESGQSPQFGQNLSVLLGNAVVAYAEWTGGWRPSLIGSATGGGNRDRAFRTRSAVGFTWTLPVDLSLTAELQGNSGGASASRWRALQASDAYAWGRAVRTSIAAQELPSRHGLFLMAAWRNVFVRRVDLTGFAQLDLGAGQQYWLELRRRFDKFDLAVQFLRQTGPAWSRFGAMPEASSVQVLGIFYQ</sequence>
<dbReference type="KEGG" id="bpm:BURPS1710b_A1470"/>
<evidence type="ECO:0000313" key="2">
    <source>
        <dbReference type="EMBL" id="ABA53471.1"/>
    </source>
</evidence>
<protein>
    <submittedName>
        <fullName evidence="2">Putative exported protein</fullName>
    </submittedName>
</protein>
<gene>
    <name evidence="2" type="ordered locus">BURPS1710b_A1470</name>
</gene>
<dbReference type="EMBL" id="CP000125">
    <property type="protein sequence ID" value="ABA53471.1"/>
    <property type="molecule type" value="Genomic_DNA"/>
</dbReference>
<feature type="compositionally biased region" description="Low complexity" evidence="1">
    <location>
        <begin position="16"/>
        <end position="25"/>
    </location>
</feature>
<dbReference type="HOGENOM" id="CLU_401538_0_0_4"/>
<dbReference type="EnsemblBacteria" id="ABA53471">
    <property type="protein sequence ID" value="ABA53471"/>
    <property type="gene ID" value="BURPS1710b_A1470"/>
</dbReference>
<reference evidence="2 3" key="1">
    <citation type="submission" date="2005-09" db="EMBL/GenBank/DDBJ databases">
        <authorList>
            <person name="Woods D.E."/>
            <person name="Nierman W.C."/>
        </authorList>
    </citation>
    <scope>NUCLEOTIDE SEQUENCE [LARGE SCALE GENOMIC DNA]</scope>
    <source>
        <strain evidence="2 3">1710b</strain>
    </source>
</reference>
<feature type="compositionally biased region" description="Basic and acidic residues" evidence="1">
    <location>
        <begin position="32"/>
        <end position="48"/>
    </location>
</feature>
<dbReference type="Proteomes" id="UP000002700">
    <property type="component" value="Chromosome II"/>
</dbReference>
<proteinExistence type="predicted"/>
<feature type="region of interest" description="Disordered" evidence="1">
    <location>
        <begin position="98"/>
        <end position="146"/>
    </location>
</feature>
<name>Q3JIH6_BURP1</name>